<dbReference type="PRINTS" id="PR00463">
    <property type="entry name" value="EP450I"/>
</dbReference>
<evidence type="ECO:0000256" key="2">
    <source>
        <dbReference type="ARBA" id="ARBA00022723"/>
    </source>
</evidence>
<reference evidence="6 7" key="1">
    <citation type="journal article" date="2018" name="Sci. Rep.">
        <title>Comparative genomics provides insights into the lifestyle and reveals functional heterogeneity of dark septate endophytic fungi.</title>
        <authorList>
            <person name="Knapp D.G."/>
            <person name="Nemeth J.B."/>
            <person name="Barry K."/>
            <person name="Hainaut M."/>
            <person name="Henrissat B."/>
            <person name="Johnson J."/>
            <person name="Kuo A."/>
            <person name="Lim J.H.P."/>
            <person name="Lipzen A."/>
            <person name="Nolan M."/>
            <person name="Ohm R.A."/>
            <person name="Tamas L."/>
            <person name="Grigoriev I.V."/>
            <person name="Spatafora J.W."/>
            <person name="Nagy L.G."/>
            <person name="Kovacs G.M."/>
        </authorList>
    </citation>
    <scope>NUCLEOTIDE SEQUENCE [LARGE SCALE GENOMIC DNA]</scope>
    <source>
        <strain evidence="6 7">DSE2036</strain>
    </source>
</reference>
<dbReference type="Proteomes" id="UP000244855">
    <property type="component" value="Unassembled WGS sequence"/>
</dbReference>
<dbReference type="AlphaFoldDB" id="A0A2V1E2C4"/>
<feature type="binding site" description="axial binding residue" evidence="4">
    <location>
        <position position="402"/>
    </location>
    <ligand>
        <name>heme</name>
        <dbReference type="ChEBI" id="CHEBI:30413"/>
    </ligand>
    <ligandPart>
        <name>Fe</name>
        <dbReference type="ChEBI" id="CHEBI:18248"/>
    </ligandPart>
</feature>
<evidence type="ECO:0000256" key="4">
    <source>
        <dbReference type="PIRSR" id="PIRSR602401-1"/>
    </source>
</evidence>
<sequence length="456" mass="51525">MYKVKQGHMDQVQRELHKKYGSVVRIAPNEVTSSNAADIPQIYRLNDPLLKTDFYPIWGAPQISKQPDQFTCIDEKEHTRYRKIVAPVYSLGNVLKHEDYIGKCTSLFLERMTEFADKGEVMDLGQWCQMYAFDVIGELSFGNMFGFMEKNTDINGWIDALDALMPVLCVAAIAPTYYRPLIMGSSILNPTVFKALKSFEGIHTASVDVVNNRVKEINAGTADRIDMLQQFSRIVRDKGDKVNFTDNEVTLEAYIAMLAGSDTTAVAMRATLYYLMKHPGKLAKCREEIDARRATLSSPIRYAESIAQLPYTSAAIKEAMRLFPSVALSMQRHSPPTGVTLSGQFIPPGWRVGCNPCIVQYDTNVFGEDADEFSPERWLESDARSKAMEKSLLIFGSGTRVCIGKNISLTVLHTLIPEILRHFDVSMSHDRPWTTEDYWFHKQTGITVNVKRREGM</sequence>
<evidence type="ECO:0000256" key="5">
    <source>
        <dbReference type="RuleBase" id="RU000461"/>
    </source>
</evidence>
<keyword evidence="2 4" id="KW-0479">Metal-binding</keyword>
<dbReference type="InterPro" id="IPR050121">
    <property type="entry name" value="Cytochrome_P450_monoxygenase"/>
</dbReference>
<dbReference type="InterPro" id="IPR036396">
    <property type="entry name" value="Cyt_P450_sf"/>
</dbReference>
<accession>A0A2V1E2C4</accession>
<name>A0A2V1E2C4_9PLEO</name>
<dbReference type="PROSITE" id="PS00086">
    <property type="entry name" value="CYTOCHROME_P450"/>
    <property type="match status" value="1"/>
</dbReference>
<dbReference type="PANTHER" id="PTHR24305:SF229">
    <property type="entry name" value="P450, PUTATIVE (EUROFUNG)-RELATED"/>
    <property type="match status" value="1"/>
</dbReference>
<dbReference type="Pfam" id="PF00067">
    <property type="entry name" value="p450"/>
    <property type="match status" value="1"/>
</dbReference>
<dbReference type="GO" id="GO:0020037">
    <property type="term" value="F:heme binding"/>
    <property type="evidence" value="ECO:0007669"/>
    <property type="project" value="InterPro"/>
</dbReference>
<evidence type="ECO:0000313" key="6">
    <source>
        <dbReference type="EMBL" id="PVI04708.1"/>
    </source>
</evidence>
<keyword evidence="4 5" id="KW-0349">Heme</keyword>
<dbReference type="PRINTS" id="PR00385">
    <property type="entry name" value="P450"/>
</dbReference>
<comment type="similarity">
    <text evidence="5">Belongs to the cytochrome P450 family.</text>
</comment>
<dbReference type="PANTHER" id="PTHR24305">
    <property type="entry name" value="CYTOCHROME P450"/>
    <property type="match status" value="1"/>
</dbReference>
<dbReference type="InterPro" id="IPR017972">
    <property type="entry name" value="Cyt_P450_CS"/>
</dbReference>
<evidence type="ECO:0000313" key="7">
    <source>
        <dbReference type="Proteomes" id="UP000244855"/>
    </source>
</evidence>
<keyword evidence="5" id="KW-0560">Oxidoreductase</keyword>
<dbReference type="GO" id="GO:0005506">
    <property type="term" value="F:iron ion binding"/>
    <property type="evidence" value="ECO:0007669"/>
    <property type="project" value="InterPro"/>
</dbReference>
<keyword evidence="7" id="KW-1185">Reference proteome</keyword>
<organism evidence="6 7">
    <name type="scientific">Periconia macrospinosa</name>
    <dbReference type="NCBI Taxonomy" id="97972"/>
    <lineage>
        <taxon>Eukaryota</taxon>
        <taxon>Fungi</taxon>
        <taxon>Dikarya</taxon>
        <taxon>Ascomycota</taxon>
        <taxon>Pezizomycotina</taxon>
        <taxon>Dothideomycetes</taxon>
        <taxon>Pleosporomycetidae</taxon>
        <taxon>Pleosporales</taxon>
        <taxon>Massarineae</taxon>
        <taxon>Periconiaceae</taxon>
        <taxon>Periconia</taxon>
    </lineage>
</organism>
<dbReference type="OrthoDB" id="3934656at2759"/>
<dbReference type="GO" id="GO:0004497">
    <property type="term" value="F:monooxygenase activity"/>
    <property type="evidence" value="ECO:0007669"/>
    <property type="project" value="UniProtKB-KW"/>
</dbReference>
<proteinExistence type="inferred from homology"/>
<keyword evidence="5" id="KW-0503">Monooxygenase</keyword>
<comment type="cofactor">
    <cofactor evidence="1 4">
        <name>heme</name>
        <dbReference type="ChEBI" id="CHEBI:30413"/>
    </cofactor>
</comment>
<gene>
    <name evidence="6" type="ORF">DM02DRAFT_639830</name>
</gene>
<dbReference type="EMBL" id="KZ805319">
    <property type="protein sequence ID" value="PVI04708.1"/>
    <property type="molecule type" value="Genomic_DNA"/>
</dbReference>
<evidence type="ECO:0000256" key="1">
    <source>
        <dbReference type="ARBA" id="ARBA00001971"/>
    </source>
</evidence>
<protein>
    <submittedName>
        <fullName evidence="6">Cytochrome P450</fullName>
    </submittedName>
</protein>
<evidence type="ECO:0000256" key="3">
    <source>
        <dbReference type="ARBA" id="ARBA00023004"/>
    </source>
</evidence>
<dbReference type="SUPFAM" id="SSF48264">
    <property type="entry name" value="Cytochrome P450"/>
    <property type="match status" value="1"/>
</dbReference>
<dbReference type="Gene3D" id="1.10.630.10">
    <property type="entry name" value="Cytochrome P450"/>
    <property type="match status" value="1"/>
</dbReference>
<dbReference type="STRING" id="97972.A0A2V1E2C4"/>
<dbReference type="InterPro" id="IPR002401">
    <property type="entry name" value="Cyt_P450_E_grp-I"/>
</dbReference>
<dbReference type="GO" id="GO:0016705">
    <property type="term" value="F:oxidoreductase activity, acting on paired donors, with incorporation or reduction of molecular oxygen"/>
    <property type="evidence" value="ECO:0007669"/>
    <property type="project" value="InterPro"/>
</dbReference>
<keyword evidence="3 4" id="KW-0408">Iron</keyword>
<dbReference type="CDD" id="cd11060">
    <property type="entry name" value="CYP57A1-like"/>
    <property type="match status" value="1"/>
</dbReference>
<dbReference type="InterPro" id="IPR001128">
    <property type="entry name" value="Cyt_P450"/>
</dbReference>